<comment type="subcellular location">
    <subcellularLocation>
        <location evidence="1">Cell membrane</location>
        <topology evidence="1">Multi-pass membrane protein</topology>
    </subcellularLocation>
</comment>
<evidence type="ECO:0000256" key="7">
    <source>
        <dbReference type="SAM" id="Phobius"/>
    </source>
</evidence>
<dbReference type="PANTHER" id="PTHR42770">
    <property type="entry name" value="AMINO ACID TRANSPORTER-RELATED"/>
    <property type="match status" value="1"/>
</dbReference>
<organism evidence="8 9">
    <name type="scientific">Shigella flexneri 2a str. 301</name>
    <dbReference type="NCBI Taxonomy" id="198214"/>
    <lineage>
        <taxon>Bacteria</taxon>
        <taxon>Pseudomonadati</taxon>
        <taxon>Pseudomonadota</taxon>
        <taxon>Gammaproteobacteria</taxon>
        <taxon>Enterobacterales</taxon>
        <taxon>Enterobacteriaceae</taxon>
        <taxon>Shigella</taxon>
    </lineage>
</organism>
<accession>A0AB36PFI2</accession>
<dbReference type="EMBL" id="NEDR01000001">
    <property type="protein sequence ID" value="OXB28536.1"/>
    <property type="molecule type" value="Genomic_DNA"/>
</dbReference>
<evidence type="ECO:0000313" key="8">
    <source>
        <dbReference type="EMBL" id="OXB28536.1"/>
    </source>
</evidence>
<feature type="transmembrane region" description="Helical" evidence="7">
    <location>
        <begin position="210"/>
        <end position="232"/>
    </location>
</feature>
<keyword evidence="2" id="KW-0813">Transport</keyword>
<feature type="transmembrane region" description="Helical" evidence="7">
    <location>
        <begin position="244"/>
        <end position="270"/>
    </location>
</feature>
<dbReference type="PANTHER" id="PTHR42770:SF15">
    <property type="entry name" value="GLUTAMATE_GAMMA-AMINOBUTYRATE ANTIPORTER-RELATED"/>
    <property type="match status" value="1"/>
</dbReference>
<dbReference type="Pfam" id="PF13520">
    <property type="entry name" value="AA_permease_2"/>
    <property type="match status" value="1"/>
</dbReference>
<evidence type="ECO:0000256" key="4">
    <source>
        <dbReference type="ARBA" id="ARBA00022692"/>
    </source>
</evidence>
<protein>
    <recommendedName>
        <fullName evidence="10">Amino acid permease</fullName>
    </recommendedName>
</protein>
<keyword evidence="6 7" id="KW-0472">Membrane</keyword>
<comment type="caution">
    <text evidence="8">The sequence shown here is derived from an EMBL/GenBank/DDBJ whole genome shotgun (WGS) entry which is preliminary data.</text>
</comment>
<dbReference type="NCBIfam" id="TIGR03813">
    <property type="entry name" value="put_Glu_GABA_T"/>
    <property type="match status" value="1"/>
</dbReference>
<evidence type="ECO:0000256" key="3">
    <source>
        <dbReference type="ARBA" id="ARBA00022475"/>
    </source>
</evidence>
<evidence type="ECO:0008006" key="10">
    <source>
        <dbReference type="Google" id="ProtNLM"/>
    </source>
</evidence>
<feature type="transmembrane region" description="Helical" evidence="7">
    <location>
        <begin position="50"/>
        <end position="71"/>
    </location>
</feature>
<dbReference type="Proteomes" id="UP000198358">
    <property type="component" value="Unassembled WGS sequence"/>
</dbReference>
<evidence type="ECO:0000256" key="1">
    <source>
        <dbReference type="ARBA" id="ARBA00004651"/>
    </source>
</evidence>
<dbReference type="InterPro" id="IPR022520">
    <property type="entry name" value="Glu/GABA_antiporter_put"/>
</dbReference>
<evidence type="ECO:0000256" key="6">
    <source>
        <dbReference type="ARBA" id="ARBA00023136"/>
    </source>
</evidence>
<feature type="transmembrane region" description="Helical" evidence="7">
    <location>
        <begin position="296"/>
        <end position="328"/>
    </location>
</feature>
<keyword evidence="4 7" id="KW-0812">Transmembrane</keyword>
<feature type="transmembrane region" description="Helical" evidence="7">
    <location>
        <begin position="415"/>
        <end position="436"/>
    </location>
</feature>
<gene>
    <name evidence="8" type="ORF">SF301_0691</name>
</gene>
<feature type="transmembrane region" description="Helical" evidence="7">
    <location>
        <begin position="137"/>
        <end position="155"/>
    </location>
</feature>
<feature type="transmembrane region" description="Helical" evidence="7">
    <location>
        <begin position="21"/>
        <end position="38"/>
    </location>
</feature>
<name>A0AB36PFI2_SHIFL</name>
<reference evidence="8 9" key="1">
    <citation type="submission" date="2017-04" db="EMBL/GenBank/DDBJ databases">
        <title>Shigella flexneri 2a str. 301 Sequencing.</title>
        <authorList>
            <person name="Zhu Z."/>
        </authorList>
    </citation>
    <scope>NUCLEOTIDE SEQUENCE [LARGE SCALE GENOMIC DNA]</scope>
    <source>
        <strain evidence="8 9">301</strain>
    </source>
</reference>
<feature type="transmembrane region" description="Helical" evidence="7">
    <location>
        <begin position="376"/>
        <end position="399"/>
    </location>
</feature>
<proteinExistence type="predicted"/>
<evidence type="ECO:0000313" key="9">
    <source>
        <dbReference type="Proteomes" id="UP000198358"/>
    </source>
</evidence>
<dbReference type="AlphaFoldDB" id="A0AB36PFI2"/>
<dbReference type="PIRSF" id="PIRSF006060">
    <property type="entry name" value="AA_transporter"/>
    <property type="match status" value="1"/>
</dbReference>
<keyword evidence="5 7" id="KW-1133">Transmembrane helix</keyword>
<feature type="transmembrane region" description="Helical" evidence="7">
    <location>
        <begin position="92"/>
        <end position="117"/>
    </location>
</feature>
<evidence type="ECO:0000256" key="2">
    <source>
        <dbReference type="ARBA" id="ARBA00022448"/>
    </source>
</evidence>
<feature type="transmembrane region" description="Helical" evidence="7">
    <location>
        <begin position="167"/>
        <end position="190"/>
    </location>
</feature>
<feature type="transmembrane region" description="Helical" evidence="7">
    <location>
        <begin position="349"/>
        <end position="370"/>
    </location>
</feature>
<evidence type="ECO:0000256" key="5">
    <source>
        <dbReference type="ARBA" id="ARBA00022989"/>
    </source>
</evidence>
<sequence length="492" mass="54205">MFESIKMSNANIAPKSKKMTVGTLAIMNITAVVSLRFIPSEAEYGLGAIFYYTFAAIMFLVPVAFVAAELATTYPQKGGAFRWIGEAFGARWGFVGMLMTWLQVIPYFPTVLTFGAVSVAFIDVDMGVAESIASNKWYILFFVLFVYWGAICVALRGVGIFSQVSKWCGIIGTIIPAIILVILGFSYLWFSGKPAVIPLGWGDLFPNIANFQNIVLAASIFLAYAGMEMNAVHVNDLDNPTKKYPIAITIASIGTIAIFLLSTLGVAFIIPTDKISLTQSLLVAYDMLFEWAGVPWLGSVMAFMLAIGVLGGVVTWIAGPNTGVLAIAKAGYLPKFFQKTNRHGMGHHLMFVQGIIVSVLSVTFVIMPSVQAAFQILSQLTVMLYLVMYMLMFASAIYLRHSQPDTKRPYRAPALFFWATLGFLGSFLAFVLSFIPPEQIPTGSPTSYVLYLLVLVALFLLIPILIYAFRKSDWKDPNSDFEPFSWEKRTSN</sequence>
<dbReference type="Gene3D" id="1.20.1740.10">
    <property type="entry name" value="Amino acid/polyamine transporter I"/>
    <property type="match status" value="1"/>
</dbReference>
<dbReference type="GO" id="GO:0005886">
    <property type="term" value="C:plasma membrane"/>
    <property type="evidence" value="ECO:0007669"/>
    <property type="project" value="UniProtKB-SubCell"/>
</dbReference>
<dbReference type="InterPro" id="IPR002293">
    <property type="entry name" value="AA/rel_permease1"/>
</dbReference>
<feature type="transmembrane region" description="Helical" evidence="7">
    <location>
        <begin position="448"/>
        <end position="469"/>
    </location>
</feature>
<dbReference type="InterPro" id="IPR050367">
    <property type="entry name" value="APC_superfamily"/>
</dbReference>
<keyword evidence="3" id="KW-1003">Cell membrane</keyword>
<dbReference type="GO" id="GO:0022857">
    <property type="term" value="F:transmembrane transporter activity"/>
    <property type="evidence" value="ECO:0007669"/>
    <property type="project" value="InterPro"/>
</dbReference>